<protein>
    <recommendedName>
        <fullName evidence="4">FAD/NAD(P)-binding domain-containing protein</fullName>
    </recommendedName>
</protein>
<dbReference type="PRINTS" id="PR00368">
    <property type="entry name" value="FADPNR"/>
</dbReference>
<dbReference type="PRINTS" id="PR00469">
    <property type="entry name" value="PNDRDTASEII"/>
</dbReference>
<dbReference type="Proteomes" id="UP000700596">
    <property type="component" value="Unassembled WGS sequence"/>
</dbReference>
<feature type="domain" description="FAD/NAD(P)-binding" evidence="4">
    <location>
        <begin position="10"/>
        <end position="308"/>
    </location>
</feature>
<keyword evidence="2" id="KW-0285">Flavoprotein</keyword>
<evidence type="ECO:0000256" key="3">
    <source>
        <dbReference type="ARBA" id="ARBA00023002"/>
    </source>
</evidence>
<sequence>MAALRPQIVDALIVGAGPAGLNAALALARLQMTALVFDSSSFRNEGIKHMHTVASRDHADPHEFRRIAREQITSRYHTVWFENTTITHAAKKLIGPDAKYDGFELKDDKDKTYQGRKIILATGSRDILPDIPGYKENWPQHIYQCLGCDGYEQRDSPIGVLDASPMTSHLVQMAQQLDKRVTIFSNGPISDTEPIQKNMKLSRALGAQIDDRKIKRLVNNGPTHLEGVTIEFESGDPVTLGFIAHKPPTVNRAQDLIDQLGLDTVSVETGGHVKVVDLMVNETSVRGVFAAGDTMLMMKQVVLSMAEGLKAAAGVMKQIGGEKAATVMKSLEENGEKL</sequence>
<dbReference type="InterPro" id="IPR023753">
    <property type="entry name" value="FAD/NAD-binding_dom"/>
</dbReference>
<dbReference type="EMBL" id="JAGMWT010000017">
    <property type="protein sequence ID" value="KAH7114363.1"/>
    <property type="molecule type" value="Genomic_DNA"/>
</dbReference>
<evidence type="ECO:0000259" key="4">
    <source>
        <dbReference type="Pfam" id="PF07992"/>
    </source>
</evidence>
<comment type="caution">
    <text evidence="5">The sequence shown here is derived from an EMBL/GenBank/DDBJ whole genome shotgun (WGS) entry which is preliminary data.</text>
</comment>
<dbReference type="PANTHER" id="PTHR48105">
    <property type="entry name" value="THIOREDOXIN REDUCTASE 1-RELATED-RELATED"/>
    <property type="match status" value="1"/>
</dbReference>
<evidence type="ECO:0000313" key="5">
    <source>
        <dbReference type="EMBL" id="KAH7114363.1"/>
    </source>
</evidence>
<dbReference type="GO" id="GO:0097237">
    <property type="term" value="P:cellular response to toxic substance"/>
    <property type="evidence" value="ECO:0007669"/>
    <property type="project" value="UniProtKB-ARBA"/>
</dbReference>
<dbReference type="Gene3D" id="3.50.50.60">
    <property type="entry name" value="FAD/NAD(P)-binding domain"/>
    <property type="match status" value="2"/>
</dbReference>
<keyword evidence="3" id="KW-0560">Oxidoreductase</keyword>
<dbReference type="Pfam" id="PF07992">
    <property type="entry name" value="Pyr_redox_2"/>
    <property type="match status" value="1"/>
</dbReference>
<proteinExistence type="inferred from homology"/>
<reference evidence="5" key="1">
    <citation type="journal article" date="2021" name="Nat. Commun.">
        <title>Genetic determinants of endophytism in the Arabidopsis root mycobiome.</title>
        <authorList>
            <person name="Mesny F."/>
            <person name="Miyauchi S."/>
            <person name="Thiergart T."/>
            <person name="Pickel B."/>
            <person name="Atanasova L."/>
            <person name="Karlsson M."/>
            <person name="Huettel B."/>
            <person name="Barry K.W."/>
            <person name="Haridas S."/>
            <person name="Chen C."/>
            <person name="Bauer D."/>
            <person name="Andreopoulos W."/>
            <person name="Pangilinan J."/>
            <person name="LaButti K."/>
            <person name="Riley R."/>
            <person name="Lipzen A."/>
            <person name="Clum A."/>
            <person name="Drula E."/>
            <person name="Henrissat B."/>
            <person name="Kohler A."/>
            <person name="Grigoriev I.V."/>
            <person name="Martin F.M."/>
            <person name="Hacquard S."/>
        </authorList>
    </citation>
    <scope>NUCLEOTIDE SEQUENCE</scope>
    <source>
        <strain evidence="5">MPI-CAGE-CH-0243</strain>
    </source>
</reference>
<evidence type="ECO:0000256" key="1">
    <source>
        <dbReference type="ARBA" id="ARBA00009333"/>
    </source>
</evidence>
<dbReference type="GO" id="GO:0016491">
    <property type="term" value="F:oxidoreductase activity"/>
    <property type="evidence" value="ECO:0007669"/>
    <property type="project" value="UniProtKB-KW"/>
</dbReference>
<organism evidence="5 6">
    <name type="scientific">Dendryphion nanum</name>
    <dbReference type="NCBI Taxonomy" id="256645"/>
    <lineage>
        <taxon>Eukaryota</taxon>
        <taxon>Fungi</taxon>
        <taxon>Dikarya</taxon>
        <taxon>Ascomycota</taxon>
        <taxon>Pezizomycotina</taxon>
        <taxon>Dothideomycetes</taxon>
        <taxon>Pleosporomycetidae</taxon>
        <taxon>Pleosporales</taxon>
        <taxon>Torulaceae</taxon>
        <taxon>Dendryphion</taxon>
    </lineage>
</organism>
<dbReference type="OrthoDB" id="10260355at2759"/>
<evidence type="ECO:0000256" key="2">
    <source>
        <dbReference type="ARBA" id="ARBA00022630"/>
    </source>
</evidence>
<comment type="similarity">
    <text evidence="1">Belongs to the class-II pyridine nucleotide-disulfide oxidoreductase family.</text>
</comment>
<dbReference type="InterPro" id="IPR036188">
    <property type="entry name" value="FAD/NAD-bd_sf"/>
</dbReference>
<keyword evidence="6" id="KW-1185">Reference proteome</keyword>
<accession>A0A9P9IAM7</accession>
<name>A0A9P9IAM7_9PLEO</name>
<dbReference type="InterPro" id="IPR050097">
    <property type="entry name" value="Ferredoxin-NADP_redctase_2"/>
</dbReference>
<gene>
    <name evidence="5" type="ORF">B0J11DRAFT_134243</name>
</gene>
<evidence type="ECO:0000313" key="6">
    <source>
        <dbReference type="Proteomes" id="UP000700596"/>
    </source>
</evidence>
<dbReference type="SUPFAM" id="SSF51905">
    <property type="entry name" value="FAD/NAD(P)-binding domain"/>
    <property type="match status" value="1"/>
</dbReference>
<dbReference type="AlphaFoldDB" id="A0A9P9IAM7"/>